<protein>
    <submittedName>
        <fullName evidence="3">Gfo/Idh/MocA family oxidoreductase</fullName>
    </submittedName>
</protein>
<dbReference type="AlphaFoldDB" id="A0A6G8QFF8"/>
<accession>A0A6G8QFF8</accession>
<evidence type="ECO:0000313" key="3">
    <source>
        <dbReference type="EMBL" id="QIN85183.1"/>
    </source>
</evidence>
<evidence type="ECO:0000313" key="4">
    <source>
        <dbReference type="Proteomes" id="UP000501452"/>
    </source>
</evidence>
<reference evidence="3 4" key="1">
    <citation type="submission" date="2019-10" db="EMBL/GenBank/DDBJ databases">
        <title>Rubrobacter sp nov SCSIO 52090 isolated from a deep-sea sediment in the South China Sea.</title>
        <authorList>
            <person name="Chen R.W."/>
        </authorList>
    </citation>
    <scope>NUCLEOTIDE SEQUENCE [LARGE SCALE GENOMIC DNA]</scope>
    <source>
        <strain evidence="3 4">SCSIO 52909</strain>
    </source>
</reference>
<dbReference type="Pfam" id="PF22725">
    <property type="entry name" value="GFO_IDH_MocA_C3"/>
    <property type="match status" value="1"/>
</dbReference>
<dbReference type="InterPro" id="IPR052515">
    <property type="entry name" value="Gfo/Idh/MocA_Oxidoreductase"/>
</dbReference>
<dbReference type="PANTHER" id="PTHR43249">
    <property type="entry name" value="UDP-N-ACETYL-2-AMINO-2-DEOXY-D-GLUCURONATE OXIDASE"/>
    <property type="match status" value="1"/>
</dbReference>
<dbReference type="Proteomes" id="UP000501452">
    <property type="component" value="Chromosome"/>
</dbReference>
<dbReference type="Pfam" id="PF01408">
    <property type="entry name" value="GFO_IDH_MocA"/>
    <property type="match status" value="1"/>
</dbReference>
<organism evidence="3 4">
    <name type="scientific">Rubrobacter tropicus</name>
    <dbReference type="NCBI Taxonomy" id="2653851"/>
    <lineage>
        <taxon>Bacteria</taxon>
        <taxon>Bacillati</taxon>
        <taxon>Actinomycetota</taxon>
        <taxon>Rubrobacteria</taxon>
        <taxon>Rubrobacterales</taxon>
        <taxon>Rubrobacteraceae</taxon>
        <taxon>Rubrobacter</taxon>
    </lineage>
</organism>
<sequence>MVGLGYAGGQHLKNFVKMPNVEAVALAGLEEERLKELGGQYGVPNLYTNWEDLVAREDLNAIGIGAPNHLHAPIAIAALKSGKHVLCEKPLARTGAEAEGIVRAAREADRAVHIAFTQRERGDVQALKRHVEEGNLGRIYHAKATWMRRNGIPGMGGWFTSKEMAGGGPLIDLGVHMVDMALFLMGDPEVETVSCATYAELGPRGRGGRADFGLMQGEDPYEVEDLATAFIRLSGGATLNLEAGWAAYRESSDDFGVTLYGTEGGAEMKVKNYGTADTVRIFTDVAGVPAVVTPEIQPREGHFAVVRRFVETIRAGAWEGQNGDDGLDRARIIDACYASALENREVSLREVAEEEAV</sequence>
<evidence type="ECO:0000259" key="2">
    <source>
        <dbReference type="Pfam" id="PF22725"/>
    </source>
</evidence>
<feature type="domain" description="Gfo/Idh/MocA-like oxidoreductase N-terminal" evidence="1">
    <location>
        <begin position="1"/>
        <end position="115"/>
    </location>
</feature>
<dbReference type="PANTHER" id="PTHR43249:SF1">
    <property type="entry name" value="D-GLUCOSIDE 3-DEHYDROGENASE"/>
    <property type="match status" value="1"/>
</dbReference>
<evidence type="ECO:0000259" key="1">
    <source>
        <dbReference type="Pfam" id="PF01408"/>
    </source>
</evidence>
<dbReference type="Gene3D" id="3.30.360.10">
    <property type="entry name" value="Dihydrodipicolinate Reductase, domain 2"/>
    <property type="match status" value="1"/>
</dbReference>
<dbReference type="InterPro" id="IPR000683">
    <property type="entry name" value="Gfo/Idh/MocA-like_OxRdtase_N"/>
</dbReference>
<dbReference type="GO" id="GO:0000166">
    <property type="term" value="F:nucleotide binding"/>
    <property type="evidence" value="ECO:0007669"/>
    <property type="project" value="InterPro"/>
</dbReference>
<name>A0A6G8QFF8_9ACTN</name>
<feature type="domain" description="GFO/IDH/MocA-like oxidoreductase" evidence="2">
    <location>
        <begin position="124"/>
        <end position="266"/>
    </location>
</feature>
<keyword evidence="4" id="KW-1185">Reference proteome</keyword>
<dbReference type="InterPro" id="IPR055170">
    <property type="entry name" value="GFO_IDH_MocA-like_dom"/>
</dbReference>
<dbReference type="SUPFAM" id="SSF55347">
    <property type="entry name" value="Glyceraldehyde-3-phosphate dehydrogenase-like, C-terminal domain"/>
    <property type="match status" value="1"/>
</dbReference>
<dbReference type="EMBL" id="CP045119">
    <property type="protein sequence ID" value="QIN85183.1"/>
    <property type="molecule type" value="Genomic_DNA"/>
</dbReference>
<dbReference type="SUPFAM" id="SSF51735">
    <property type="entry name" value="NAD(P)-binding Rossmann-fold domains"/>
    <property type="match status" value="1"/>
</dbReference>
<gene>
    <name evidence="3" type="ORF">GBA63_13335</name>
</gene>
<proteinExistence type="predicted"/>
<dbReference type="Gene3D" id="3.40.50.720">
    <property type="entry name" value="NAD(P)-binding Rossmann-like Domain"/>
    <property type="match status" value="1"/>
</dbReference>
<dbReference type="InterPro" id="IPR036291">
    <property type="entry name" value="NAD(P)-bd_dom_sf"/>
</dbReference>
<dbReference type="KEGG" id="rub:GBA63_13335"/>